<dbReference type="AlphaFoldDB" id="X0T5U8"/>
<accession>X0T5U8</accession>
<dbReference type="Pfam" id="PF04055">
    <property type="entry name" value="Radical_SAM"/>
    <property type="match status" value="1"/>
</dbReference>
<evidence type="ECO:0000259" key="7">
    <source>
        <dbReference type="Pfam" id="PF04055"/>
    </source>
</evidence>
<reference evidence="8" key="1">
    <citation type="journal article" date="2014" name="Front. Microbiol.">
        <title>High frequency of phylogenetically diverse reductive dehalogenase-homologous genes in deep subseafloor sedimentary metagenomes.</title>
        <authorList>
            <person name="Kawai M."/>
            <person name="Futagami T."/>
            <person name="Toyoda A."/>
            <person name="Takaki Y."/>
            <person name="Nishi S."/>
            <person name="Hori S."/>
            <person name="Arai W."/>
            <person name="Tsubouchi T."/>
            <person name="Morono Y."/>
            <person name="Uchiyama I."/>
            <person name="Ito T."/>
            <person name="Fujiyama A."/>
            <person name="Inagaki F."/>
            <person name="Takami H."/>
        </authorList>
    </citation>
    <scope>NUCLEOTIDE SEQUENCE</scope>
    <source>
        <strain evidence="8">Expedition CK06-06</strain>
    </source>
</reference>
<evidence type="ECO:0000256" key="2">
    <source>
        <dbReference type="ARBA" id="ARBA00022485"/>
    </source>
</evidence>
<evidence type="ECO:0000256" key="6">
    <source>
        <dbReference type="ARBA" id="ARBA00023014"/>
    </source>
</evidence>
<evidence type="ECO:0000256" key="5">
    <source>
        <dbReference type="ARBA" id="ARBA00023004"/>
    </source>
</evidence>
<evidence type="ECO:0000313" key="8">
    <source>
        <dbReference type="EMBL" id="GAF88579.1"/>
    </source>
</evidence>
<evidence type="ECO:0000256" key="4">
    <source>
        <dbReference type="ARBA" id="ARBA00022723"/>
    </source>
</evidence>
<feature type="non-terminal residue" evidence="8">
    <location>
        <position position="104"/>
    </location>
</feature>
<proteinExistence type="predicted"/>
<evidence type="ECO:0000256" key="1">
    <source>
        <dbReference type="ARBA" id="ARBA00001966"/>
    </source>
</evidence>
<protein>
    <recommendedName>
        <fullName evidence="7">Radical SAM core domain-containing protein</fullName>
    </recommendedName>
</protein>
<gene>
    <name evidence="8" type="ORF">S01H1_20630</name>
</gene>
<dbReference type="GO" id="GO:0046872">
    <property type="term" value="F:metal ion binding"/>
    <property type="evidence" value="ECO:0007669"/>
    <property type="project" value="UniProtKB-KW"/>
</dbReference>
<dbReference type="SUPFAM" id="SSF102114">
    <property type="entry name" value="Radical SAM enzymes"/>
    <property type="match status" value="1"/>
</dbReference>
<dbReference type="InterPro" id="IPR058240">
    <property type="entry name" value="rSAM_sf"/>
</dbReference>
<keyword evidence="6" id="KW-0411">Iron-sulfur</keyword>
<feature type="domain" description="Radical SAM core" evidence="7">
    <location>
        <begin position="2"/>
        <end position="102"/>
    </location>
</feature>
<keyword evidence="2" id="KW-0004">4Fe-4S</keyword>
<name>X0T5U8_9ZZZZ</name>
<sequence length="104" mass="11668">MCPTGQGLVKRKKGYMDWDLFRQVVDEMASHVSMSTLHIWGEPLLHPRITDMIAYCAQRGLHAEMSTNATLLTPEKSQAILEAGLGTIYLCLDGTTPQTYEKVR</sequence>
<dbReference type="InterPro" id="IPR007197">
    <property type="entry name" value="rSAM"/>
</dbReference>
<dbReference type="InterPro" id="IPR013785">
    <property type="entry name" value="Aldolase_TIM"/>
</dbReference>
<keyword evidence="3" id="KW-0949">S-adenosyl-L-methionine</keyword>
<evidence type="ECO:0000256" key="3">
    <source>
        <dbReference type="ARBA" id="ARBA00022691"/>
    </source>
</evidence>
<dbReference type="GO" id="GO:0003824">
    <property type="term" value="F:catalytic activity"/>
    <property type="evidence" value="ECO:0007669"/>
    <property type="project" value="InterPro"/>
</dbReference>
<keyword evidence="4" id="KW-0479">Metal-binding</keyword>
<dbReference type="PANTHER" id="PTHR43787:SF3">
    <property type="entry name" value="ARYLSULFATASE REGULATORY PROTEIN"/>
    <property type="match status" value="1"/>
</dbReference>
<dbReference type="Gene3D" id="3.20.20.70">
    <property type="entry name" value="Aldolase class I"/>
    <property type="match status" value="1"/>
</dbReference>
<keyword evidence="5" id="KW-0408">Iron</keyword>
<dbReference type="PANTHER" id="PTHR43787">
    <property type="entry name" value="FEMO COFACTOR BIOSYNTHESIS PROTEIN NIFB-RELATED"/>
    <property type="match status" value="1"/>
</dbReference>
<comment type="cofactor">
    <cofactor evidence="1">
        <name>[4Fe-4S] cluster</name>
        <dbReference type="ChEBI" id="CHEBI:49883"/>
    </cofactor>
</comment>
<dbReference type="EMBL" id="BARS01011317">
    <property type="protein sequence ID" value="GAF88579.1"/>
    <property type="molecule type" value="Genomic_DNA"/>
</dbReference>
<dbReference type="GO" id="GO:0051539">
    <property type="term" value="F:4 iron, 4 sulfur cluster binding"/>
    <property type="evidence" value="ECO:0007669"/>
    <property type="project" value="UniProtKB-KW"/>
</dbReference>
<organism evidence="8">
    <name type="scientific">marine sediment metagenome</name>
    <dbReference type="NCBI Taxonomy" id="412755"/>
    <lineage>
        <taxon>unclassified sequences</taxon>
        <taxon>metagenomes</taxon>
        <taxon>ecological metagenomes</taxon>
    </lineage>
</organism>
<comment type="caution">
    <text evidence="8">The sequence shown here is derived from an EMBL/GenBank/DDBJ whole genome shotgun (WGS) entry which is preliminary data.</text>
</comment>